<dbReference type="SMART" id="SM00799">
    <property type="entry name" value="DENN"/>
    <property type="match status" value="1"/>
</dbReference>
<proteinExistence type="predicted"/>
<dbReference type="Proteomes" id="UP000283530">
    <property type="component" value="Unassembled WGS sequence"/>
</dbReference>
<comment type="caution">
    <text evidence="3">The sequence shown here is derived from an EMBL/GenBank/DDBJ whole genome shotgun (WGS) entry which is preliminary data.</text>
</comment>
<dbReference type="InterPro" id="IPR051942">
    <property type="entry name" value="DENN_domain_containing_2"/>
</dbReference>
<feature type="domain" description="UDENN" evidence="2">
    <location>
        <begin position="372"/>
        <end position="802"/>
    </location>
</feature>
<evidence type="ECO:0000313" key="3">
    <source>
        <dbReference type="EMBL" id="RWR89006.1"/>
    </source>
</evidence>
<dbReference type="Gene3D" id="3.40.50.11500">
    <property type="match status" value="1"/>
</dbReference>
<name>A0A443PDZ7_9MAGN</name>
<reference evidence="3 4" key="1">
    <citation type="journal article" date="2019" name="Nat. Plants">
        <title>Stout camphor tree genome fills gaps in understanding of flowering plant genome evolution.</title>
        <authorList>
            <person name="Chaw S.M."/>
            <person name="Liu Y.C."/>
            <person name="Wu Y.W."/>
            <person name="Wang H.Y."/>
            <person name="Lin C.I."/>
            <person name="Wu C.S."/>
            <person name="Ke H.M."/>
            <person name="Chang L.Y."/>
            <person name="Hsu C.Y."/>
            <person name="Yang H.T."/>
            <person name="Sudianto E."/>
            <person name="Hsu M.H."/>
            <person name="Wu K.P."/>
            <person name="Wang L.N."/>
            <person name="Leebens-Mack J.H."/>
            <person name="Tsai I.J."/>
        </authorList>
    </citation>
    <scope>NUCLEOTIDE SEQUENCE [LARGE SCALE GENOMIC DNA]</scope>
    <source>
        <strain evidence="4">cv. Chaw 1501</strain>
        <tissue evidence="3">Young leaves</tissue>
    </source>
</reference>
<dbReference type="InterPro" id="IPR043153">
    <property type="entry name" value="DENN_C"/>
</dbReference>
<sequence>MGTMEDVDANGGDHVSESLAPQKSCEEAGRLSGESVQSLFSWTSRVASAGHRRSGSFQRWKNQMQRAWKWGPGTREQGLKSAFNPEVLANQKRQWYQLHSSLDRKQHKEPTSLIEQFFIVGLHSDANLGATEDAFAQRKIWESEMAKSEIQDLRKLQYRGPPLPTLEPQILFKYPSKKRLAMRVQDLPAFCFPGGVKARLMERTPSMSDLNEMVYGQEHLCRDDSSFIFSLKVADHATLYGVCLHVQEIVQHPPSILGVVSPLSQPSGMRSRFLVSAPRCYCILTRVPFFDLHYEMLNSIIAQERLERITQFVSEMTLTDIVPPAVRTPDQMNEDFDSPSSGSSSDWMASAIPVGSVLGFTAAAAGLVSDNDIHSLAFRHLESLSPESISASEASDFSQTRELDKDMRKHLQFFDGYTSETSGSRSDSFERMNGSYDNCQTSPEGGTFQCSFSHTLERIGSSESLFSSVRSIGSEEDGMDEVCSKQDMEWATEQNNDLLKIVCGYHSLPLPPRGTEMIFQPLDHLQPIKYRRPRVSELELYGSFANVERCGSSLELAEVNARLADAEEALALSIWTTATVCRALSLESVLGLFVGALLEKQVVIVCPNLGVLSATVLSVIPMIHPFEWQSLLLPVLPRNMLDFLDAPVPFIAGIQNKPANLKVKASSLVRVNVNKDEVKMPSLPQLPRYRELVRELAPIHARLSCEKSVATRHPVYKCNEVQAEAAAHFLSVTRCYLESLCSNLRSHTITSVQSNNDRVSLLLKDSFVDSFPSRDRPFIKLFVETQLFSVLSDSRLSNFEKE</sequence>
<dbReference type="AlphaFoldDB" id="A0A443PDZ7"/>
<dbReference type="InterPro" id="IPR005113">
    <property type="entry name" value="uDENN_dom"/>
</dbReference>
<dbReference type="EMBL" id="QPKB01000007">
    <property type="protein sequence ID" value="RWR89006.1"/>
    <property type="molecule type" value="Genomic_DNA"/>
</dbReference>
<dbReference type="OrthoDB" id="6019893at2759"/>
<dbReference type="Pfam" id="PF03456">
    <property type="entry name" value="uDENN"/>
    <property type="match status" value="1"/>
</dbReference>
<protein>
    <submittedName>
        <fullName evidence="3">DENN domain-containing protein</fullName>
    </submittedName>
</protein>
<keyword evidence="4" id="KW-1185">Reference proteome</keyword>
<evidence type="ECO:0000313" key="4">
    <source>
        <dbReference type="Proteomes" id="UP000283530"/>
    </source>
</evidence>
<evidence type="ECO:0000256" key="1">
    <source>
        <dbReference type="SAM" id="MobiDB-lite"/>
    </source>
</evidence>
<gene>
    <name evidence="3" type="ORF">CKAN_01805000</name>
</gene>
<dbReference type="InterPro" id="IPR037516">
    <property type="entry name" value="Tripartite_DENN"/>
</dbReference>
<dbReference type="InterPro" id="IPR001194">
    <property type="entry name" value="cDENN_dom"/>
</dbReference>
<dbReference type="PROSITE" id="PS50211">
    <property type="entry name" value="DENN"/>
    <property type="match status" value="1"/>
</dbReference>
<evidence type="ECO:0000259" key="2">
    <source>
        <dbReference type="PROSITE" id="PS50211"/>
    </source>
</evidence>
<dbReference type="Gene3D" id="3.30.450.200">
    <property type="match status" value="1"/>
</dbReference>
<accession>A0A443PDZ7</accession>
<dbReference type="PANTHER" id="PTHR15288:SF0">
    <property type="entry name" value="UDENN DOMAIN-CONTAINING PROTEIN"/>
    <property type="match status" value="1"/>
</dbReference>
<organism evidence="3 4">
    <name type="scientific">Cinnamomum micranthum f. kanehirae</name>
    <dbReference type="NCBI Taxonomy" id="337451"/>
    <lineage>
        <taxon>Eukaryota</taxon>
        <taxon>Viridiplantae</taxon>
        <taxon>Streptophyta</taxon>
        <taxon>Embryophyta</taxon>
        <taxon>Tracheophyta</taxon>
        <taxon>Spermatophyta</taxon>
        <taxon>Magnoliopsida</taxon>
        <taxon>Magnoliidae</taxon>
        <taxon>Laurales</taxon>
        <taxon>Lauraceae</taxon>
        <taxon>Cinnamomum</taxon>
    </lineage>
</organism>
<dbReference type="Pfam" id="PF02141">
    <property type="entry name" value="DENN"/>
    <property type="match status" value="1"/>
</dbReference>
<feature type="region of interest" description="Disordered" evidence="1">
    <location>
        <begin position="1"/>
        <end position="25"/>
    </location>
</feature>
<dbReference type="PANTHER" id="PTHR15288">
    <property type="entry name" value="DENN DOMAIN-CONTAINING PROTEIN 2"/>
    <property type="match status" value="1"/>
</dbReference>